<reference evidence="2" key="1">
    <citation type="submission" date="2022-03" db="EMBL/GenBank/DDBJ databases">
        <title>Gramella crocea sp. nov., isolated from activated sludge of a seafood processing plant.</title>
        <authorList>
            <person name="Zhang X."/>
        </authorList>
    </citation>
    <scope>NUCLEOTIDE SEQUENCE</scope>
    <source>
        <strain evidence="2">YJ019</strain>
    </source>
</reference>
<evidence type="ECO:0000313" key="2">
    <source>
        <dbReference type="EMBL" id="MCH4824403.1"/>
    </source>
</evidence>
<keyword evidence="1" id="KW-0472">Membrane</keyword>
<dbReference type="EMBL" id="JAKVTV010000005">
    <property type="protein sequence ID" value="MCH4824403.1"/>
    <property type="molecule type" value="Genomic_DNA"/>
</dbReference>
<proteinExistence type="predicted"/>
<dbReference type="AlphaFoldDB" id="A0A9X1V5B3"/>
<accession>A0A9X1V5B3</accession>
<feature type="transmembrane region" description="Helical" evidence="1">
    <location>
        <begin position="57"/>
        <end position="82"/>
    </location>
</feature>
<keyword evidence="3" id="KW-1185">Reference proteome</keyword>
<protein>
    <submittedName>
        <fullName evidence="2">Uncharacterized protein</fullName>
    </submittedName>
</protein>
<dbReference type="Proteomes" id="UP001139226">
    <property type="component" value="Unassembled WGS sequence"/>
</dbReference>
<organism evidence="2 3">
    <name type="scientific">Christiangramia lutea</name>
    <dbReference type="NCBI Taxonomy" id="1607951"/>
    <lineage>
        <taxon>Bacteria</taxon>
        <taxon>Pseudomonadati</taxon>
        <taxon>Bacteroidota</taxon>
        <taxon>Flavobacteriia</taxon>
        <taxon>Flavobacteriales</taxon>
        <taxon>Flavobacteriaceae</taxon>
        <taxon>Christiangramia</taxon>
    </lineage>
</organism>
<keyword evidence="1" id="KW-0812">Transmembrane</keyword>
<comment type="caution">
    <text evidence="2">The sequence shown here is derived from an EMBL/GenBank/DDBJ whole genome shotgun (WGS) entry which is preliminary data.</text>
</comment>
<name>A0A9X1V5B3_9FLAO</name>
<gene>
    <name evidence="2" type="ORF">ML462_14615</name>
</gene>
<evidence type="ECO:0000313" key="3">
    <source>
        <dbReference type="Proteomes" id="UP001139226"/>
    </source>
</evidence>
<dbReference type="RefSeq" id="WP_240714565.1">
    <property type="nucleotide sequence ID" value="NZ_JAKVTV010000005.1"/>
</dbReference>
<evidence type="ECO:0000256" key="1">
    <source>
        <dbReference type="SAM" id="Phobius"/>
    </source>
</evidence>
<keyword evidence="1" id="KW-1133">Transmembrane helix</keyword>
<sequence>MYRKSGNRDSLYKSFFEFPLFDNSSDFSIYGTLYPSNVNLKDFLNMIYSSQERDIKFFWMTLLIIAAITTNGLDKLAVPGILRSYLLPMFAS</sequence>